<keyword evidence="3 4" id="KW-0408">Iron</keyword>
<keyword evidence="2 4" id="KW-0479">Metal-binding</keyword>
<proteinExistence type="predicted"/>
<dbReference type="SUPFAM" id="SSF46626">
    <property type="entry name" value="Cytochrome c"/>
    <property type="match status" value="1"/>
</dbReference>
<dbReference type="InterPro" id="IPR009056">
    <property type="entry name" value="Cyt_c-like_dom"/>
</dbReference>
<dbReference type="Proteomes" id="UP000501812">
    <property type="component" value="Chromosome"/>
</dbReference>
<evidence type="ECO:0000313" key="7">
    <source>
        <dbReference type="Proteomes" id="UP000501812"/>
    </source>
</evidence>
<dbReference type="InterPro" id="IPR011429">
    <property type="entry name" value="Cyt_c_Planctomycete-type"/>
</dbReference>
<name>A0A858RPV9_9BACT</name>
<keyword evidence="7" id="KW-1185">Reference proteome</keyword>
<dbReference type="AlphaFoldDB" id="A0A858RPV9"/>
<dbReference type="PANTHER" id="PTHR35889:SF3">
    <property type="entry name" value="F-BOX DOMAIN-CONTAINING PROTEIN"/>
    <property type="match status" value="1"/>
</dbReference>
<feature type="domain" description="Cytochrome c" evidence="5">
    <location>
        <begin position="36"/>
        <end position="127"/>
    </location>
</feature>
<accession>A0A858RPV9</accession>
<keyword evidence="1 4" id="KW-0349">Heme</keyword>
<dbReference type="InterPro" id="IPR022655">
    <property type="entry name" value="DUF1553"/>
</dbReference>
<dbReference type="EMBL" id="CP051774">
    <property type="protein sequence ID" value="QJE97963.1"/>
    <property type="molecule type" value="Genomic_DNA"/>
</dbReference>
<organism evidence="6 7">
    <name type="scientific">Luteolibacter luteus</name>
    <dbReference type="NCBI Taxonomy" id="2728835"/>
    <lineage>
        <taxon>Bacteria</taxon>
        <taxon>Pseudomonadati</taxon>
        <taxon>Verrucomicrobiota</taxon>
        <taxon>Verrucomicrobiia</taxon>
        <taxon>Verrucomicrobiales</taxon>
        <taxon>Verrucomicrobiaceae</taxon>
        <taxon>Luteolibacter</taxon>
    </lineage>
</organism>
<evidence type="ECO:0000259" key="5">
    <source>
        <dbReference type="PROSITE" id="PS51007"/>
    </source>
</evidence>
<dbReference type="Pfam" id="PF07583">
    <property type="entry name" value="PSCyt2"/>
    <property type="match status" value="1"/>
</dbReference>
<sequence>MRPDAAFPAQGLLTSRLAVVSAGSLLLSTGFGADTASFEAARKVLETKCLSCHCPEKTKGELLLTTRESFLKGGDTGPAIHLEQIEKSELLTRVKLDEDDDELMPPKGGPLKSQDIAALETWLKEGAPWPEGVTLAPRPKTALPDWNAEPDPAIGSIEAFPKAVNLETAADFHKVLVVARFNDAATQDISRQVKASVADPSIAKLEGTLLTPLKDGSTTLVLEYRGLKTEVPVTVKDAAKPRPISFQLDVMPVLTSSGCNTGSCHGSARGKDGFHLTLFGFDPQGDHFRLTRENPGRRVNLAIPEDSLLVTKAIGAVPHTGGKLFEKDSAPYKALVEWIRSGAEYDQGEIAKPTGISIEPPQVVLKGEDLQTPYTVKATFSDGTDRDVTTLSSFSTSNDNSVSIDHRTGMSVSKNRGEAFLLGRYMVFTEVAQSIVIPKQLDYTRPELPEFNYIDKHVYEKLHKLRIIPAPLCDDETYIRRVFIDVVGRLPEPSEREKFLASTDPKKREALVDDLIARKEFSEMWVMKWAELLQIRTFNNGPQQVSYKAALGYYNWLRDRIAGNMPFNQIVKEILSSEGGTFSSPATNFFQIEQDTLKLTENVAQVFMGTRIQCAQCHNHPFDRWTMDDYYGFASFFAQVKRKNAEDPRERVVFDGDGEVPHLVTKQPVKSRFLGTATPDNFGKQSRREAVAEWLASPDNPWFARNVSNIVWSHFFGVGITDPVDDVRISNPPSNPALLAALSQKFVEYNYDLRKLVRDICTSRTYQLSSATNETNETDQRNFSRALVRRVRAEVLLDCISQATQTPNKFKGLPLGSRAVQIADGNTSTYFLTTFGRATRATVCSCEVKMEPNLSQALHLLNGDATHNRIQEGKVVPTLLEQKKSPEEVIRYLYLKTVNREPTAEELGKLVTAVNEGKDENEKQQILSDVFWALLNSKEFIFNH</sequence>
<dbReference type="GO" id="GO:0020037">
    <property type="term" value="F:heme binding"/>
    <property type="evidence" value="ECO:0007669"/>
    <property type="project" value="InterPro"/>
</dbReference>
<dbReference type="InterPro" id="IPR036909">
    <property type="entry name" value="Cyt_c-like_dom_sf"/>
</dbReference>
<protein>
    <submittedName>
        <fullName evidence="6">DUF1549 domain-containing protein</fullName>
    </submittedName>
</protein>
<dbReference type="Pfam" id="PF07635">
    <property type="entry name" value="PSCyt1"/>
    <property type="match status" value="1"/>
</dbReference>
<dbReference type="RefSeq" id="WP_169456389.1">
    <property type="nucleotide sequence ID" value="NZ_CP051774.1"/>
</dbReference>
<evidence type="ECO:0000256" key="3">
    <source>
        <dbReference type="ARBA" id="ARBA00023004"/>
    </source>
</evidence>
<dbReference type="InterPro" id="IPR011444">
    <property type="entry name" value="DUF1549"/>
</dbReference>
<evidence type="ECO:0000313" key="6">
    <source>
        <dbReference type="EMBL" id="QJE97963.1"/>
    </source>
</evidence>
<evidence type="ECO:0000256" key="4">
    <source>
        <dbReference type="PROSITE-ProRule" id="PRU00433"/>
    </source>
</evidence>
<reference evidence="6 7" key="1">
    <citation type="submission" date="2020-04" db="EMBL/GenBank/DDBJ databases">
        <title>Luteolibacter sp. G-1-1-1 isolated from soil.</title>
        <authorList>
            <person name="Dahal R.H."/>
        </authorList>
    </citation>
    <scope>NUCLEOTIDE SEQUENCE [LARGE SCALE GENOMIC DNA]</scope>
    <source>
        <strain evidence="6 7">G-1-1-1</strain>
    </source>
</reference>
<dbReference type="GO" id="GO:0009055">
    <property type="term" value="F:electron transfer activity"/>
    <property type="evidence" value="ECO:0007669"/>
    <property type="project" value="InterPro"/>
</dbReference>
<dbReference type="GO" id="GO:0046872">
    <property type="term" value="F:metal ion binding"/>
    <property type="evidence" value="ECO:0007669"/>
    <property type="project" value="UniProtKB-KW"/>
</dbReference>
<dbReference type="PANTHER" id="PTHR35889">
    <property type="entry name" value="CYCLOINULO-OLIGOSACCHARIDE FRUCTANOTRANSFERASE-RELATED"/>
    <property type="match status" value="1"/>
</dbReference>
<evidence type="ECO:0000256" key="2">
    <source>
        <dbReference type="ARBA" id="ARBA00022723"/>
    </source>
</evidence>
<dbReference type="Pfam" id="PF07587">
    <property type="entry name" value="PSD1"/>
    <property type="match status" value="1"/>
</dbReference>
<dbReference type="PROSITE" id="PS51007">
    <property type="entry name" value="CYTC"/>
    <property type="match status" value="1"/>
</dbReference>
<gene>
    <name evidence="6" type="ORF">HHL09_19955</name>
</gene>
<dbReference type="KEGG" id="luo:HHL09_19955"/>
<dbReference type="Gene3D" id="2.60.40.1080">
    <property type="match status" value="2"/>
</dbReference>
<evidence type="ECO:0000256" key="1">
    <source>
        <dbReference type="ARBA" id="ARBA00022617"/>
    </source>
</evidence>